<dbReference type="Proteomes" id="UP000054560">
    <property type="component" value="Unassembled WGS sequence"/>
</dbReference>
<keyword evidence="1" id="KW-0812">Transmembrane</keyword>
<feature type="transmembrane region" description="Helical" evidence="1">
    <location>
        <begin position="75"/>
        <end position="100"/>
    </location>
</feature>
<dbReference type="AlphaFoldDB" id="A0A0L0F736"/>
<dbReference type="EMBL" id="KQ246866">
    <property type="protein sequence ID" value="KNC72547.1"/>
    <property type="molecule type" value="Genomic_DNA"/>
</dbReference>
<protein>
    <submittedName>
        <fullName evidence="2">Uncharacterized protein</fullName>
    </submittedName>
</protein>
<keyword evidence="1" id="KW-1133">Transmembrane helix</keyword>
<keyword evidence="1" id="KW-0472">Membrane</keyword>
<keyword evidence="3" id="KW-1185">Reference proteome</keyword>
<evidence type="ECO:0000313" key="2">
    <source>
        <dbReference type="EMBL" id="KNC72547.1"/>
    </source>
</evidence>
<evidence type="ECO:0000313" key="3">
    <source>
        <dbReference type="Proteomes" id="UP000054560"/>
    </source>
</evidence>
<organism evidence="2 3">
    <name type="scientific">Sphaeroforma arctica JP610</name>
    <dbReference type="NCBI Taxonomy" id="667725"/>
    <lineage>
        <taxon>Eukaryota</taxon>
        <taxon>Ichthyosporea</taxon>
        <taxon>Ichthyophonida</taxon>
        <taxon>Sphaeroforma</taxon>
    </lineage>
</organism>
<evidence type="ECO:0000256" key="1">
    <source>
        <dbReference type="SAM" id="Phobius"/>
    </source>
</evidence>
<reference evidence="2 3" key="1">
    <citation type="submission" date="2011-02" db="EMBL/GenBank/DDBJ databases">
        <title>The Genome Sequence of Sphaeroforma arctica JP610.</title>
        <authorList>
            <consortium name="The Broad Institute Genome Sequencing Platform"/>
            <person name="Russ C."/>
            <person name="Cuomo C."/>
            <person name="Young S.K."/>
            <person name="Zeng Q."/>
            <person name="Gargeya S."/>
            <person name="Alvarado L."/>
            <person name="Berlin A."/>
            <person name="Chapman S.B."/>
            <person name="Chen Z."/>
            <person name="Freedman E."/>
            <person name="Gellesch M."/>
            <person name="Goldberg J."/>
            <person name="Griggs A."/>
            <person name="Gujja S."/>
            <person name="Heilman E."/>
            <person name="Heiman D."/>
            <person name="Howarth C."/>
            <person name="Mehta T."/>
            <person name="Neiman D."/>
            <person name="Pearson M."/>
            <person name="Roberts A."/>
            <person name="Saif S."/>
            <person name="Shea T."/>
            <person name="Shenoy N."/>
            <person name="Sisk P."/>
            <person name="Stolte C."/>
            <person name="Sykes S."/>
            <person name="White J."/>
            <person name="Yandava C."/>
            <person name="Burger G."/>
            <person name="Gray M.W."/>
            <person name="Holland P.W.H."/>
            <person name="King N."/>
            <person name="Lang F.B.F."/>
            <person name="Roger A.J."/>
            <person name="Ruiz-Trillo I."/>
            <person name="Haas B."/>
            <person name="Nusbaum C."/>
            <person name="Birren B."/>
        </authorList>
    </citation>
    <scope>NUCLEOTIDE SEQUENCE [LARGE SCALE GENOMIC DNA]</scope>
    <source>
        <strain evidence="2 3">JP610</strain>
    </source>
</reference>
<dbReference type="RefSeq" id="XP_014146449.1">
    <property type="nucleotide sequence ID" value="XM_014290974.1"/>
</dbReference>
<accession>A0A0L0F736</accession>
<name>A0A0L0F736_9EUKA</name>
<dbReference type="GeneID" id="25915402"/>
<sequence>MDTVLYPRHMDVSTVHVTATVAQSPTSHQDANASIPSCMHRSPTCLLQPWMWDEVGNVSALRAWTVSVSTELHQMLMVTVLANLMYVPFVACSIPFFVLVPTEEVRNSRVD</sequence>
<proteinExistence type="predicted"/>
<gene>
    <name evidence="2" type="ORF">SARC_14898</name>
</gene>